<evidence type="ECO:0000313" key="2">
    <source>
        <dbReference type="Proteomes" id="UP000265520"/>
    </source>
</evidence>
<feature type="non-terminal residue" evidence="1">
    <location>
        <position position="1"/>
    </location>
</feature>
<dbReference type="AlphaFoldDB" id="A0A392VGZ4"/>
<dbReference type="EMBL" id="LXQA011172475">
    <property type="protein sequence ID" value="MCI87678.1"/>
    <property type="molecule type" value="Genomic_DNA"/>
</dbReference>
<organism evidence="1 2">
    <name type="scientific">Trifolium medium</name>
    <dbReference type="NCBI Taxonomy" id="97028"/>
    <lineage>
        <taxon>Eukaryota</taxon>
        <taxon>Viridiplantae</taxon>
        <taxon>Streptophyta</taxon>
        <taxon>Embryophyta</taxon>
        <taxon>Tracheophyta</taxon>
        <taxon>Spermatophyta</taxon>
        <taxon>Magnoliopsida</taxon>
        <taxon>eudicotyledons</taxon>
        <taxon>Gunneridae</taxon>
        <taxon>Pentapetalae</taxon>
        <taxon>rosids</taxon>
        <taxon>fabids</taxon>
        <taxon>Fabales</taxon>
        <taxon>Fabaceae</taxon>
        <taxon>Papilionoideae</taxon>
        <taxon>50 kb inversion clade</taxon>
        <taxon>NPAAA clade</taxon>
        <taxon>Hologalegina</taxon>
        <taxon>IRL clade</taxon>
        <taxon>Trifolieae</taxon>
        <taxon>Trifolium</taxon>
    </lineage>
</organism>
<dbReference type="Proteomes" id="UP000265520">
    <property type="component" value="Unassembled WGS sequence"/>
</dbReference>
<evidence type="ECO:0000313" key="1">
    <source>
        <dbReference type="EMBL" id="MCI87678.1"/>
    </source>
</evidence>
<proteinExistence type="predicted"/>
<accession>A0A392VGZ4</accession>
<reference evidence="1 2" key="1">
    <citation type="journal article" date="2018" name="Front. Plant Sci.">
        <title>Red Clover (Trifolium pratense) and Zigzag Clover (T. medium) - A Picture of Genomic Similarities and Differences.</title>
        <authorList>
            <person name="Dluhosova J."/>
            <person name="Istvanek J."/>
            <person name="Nedelnik J."/>
            <person name="Repkova J."/>
        </authorList>
    </citation>
    <scope>NUCLEOTIDE SEQUENCE [LARGE SCALE GENOMIC DNA]</scope>
    <source>
        <strain evidence="2">cv. 10/8</strain>
        <tissue evidence="1">Leaf</tissue>
    </source>
</reference>
<sequence>VQVFHQVLLLQHFMPRLFPLLDGLLPR</sequence>
<protein>
    <submittedName>
        <fullName evidence="1">Uncharacterized protein</fullName>
    </submittedName>
</protein>
<keyword evidence="2" id="KW-1185">Reference proteome</keyword>
<name>A0A392VGZ4_9FABA</name>
<comment type="caution">
    <text evidence="1">The sequence shown here is derived from an EMBL/GenBank/DDBJ whole genome shotgun (WGS) entry which is preliminary data.</text>
</comment>